<sequence>MLFLAELQRVHAVSLACEYAGIDRSTVYRWKDKDQKFADAWQNCVERSHDIARASIYQRGILGWEEPMVSMGQVVYEQVPKLDEQGNQIYERGRPAFKQGDKVMVRKWSDSLALAYAKANLPEFKDKPQLNVNAQLADLAEQAKAELLADLEASLSREDGN</sequence>
<name>A0A8J3N5W9_9CHLR</name>
<dbReference type="Proteomes" id="UP000597444">
    <property type="component" value="Unassembled WGS sequence"/>
</dbReference>
<evidence type="ECO:0000313" key="1">
    <source>
        <dbReference type="EMBL" id="GHO99534.1"/>
    </source>
</evidence>
<keyword evidence="2" id="KW-1185">Reference proteome</keyword>
<reference evidence="1" key="1">
    <citation type="submission" date="2020-10" db="EMBL/GenBank/DDBJ databases">
        <title>Taxonomic study of unclassified bacteria belonging to the class Ktedonobacteria.</title>
        <authorList>
            <person name="Yabe S."/>
            <person name="Wang C.M."/>
            <person name="Zheng Y."/>
            <person name="Sakai Y."/>
            <person name="Cavaletti L."/>
            <person name="Monciardini P."/>
            <person name="Donadio S."/>
        </authorList>
    </citation>
    <scope>NUCLEOTIDE SEQUENCE</scope>
    <source>
        <strain evidence="1">ID150040</strain>
    </source>
</reference>
<organism evidence="1 2">
    <name type="scientific">Reticulibacter mediterranei</name>
    <dbReference type="NCBI Taxonomy" id="2778369"/>
    <lineage>
        <taxon>Bacteria</taxon>
        <taxon>Bacillati</taxon>
        <taxon>Chloroflexota</taxon>
        <taxon>Ktedonobacteria</taxon>
        <taxon>Ktedonobacterales</taxon>
        <taxon>Reticulibacteraceae</taxon>
        <taxon>Reticulibacter</taxon>
    </lineage>
</organism>
<evidence type="ECO:0008006" key="3">
    <source>
        <dbReference type="Google" id="ProtNLM"/>
    </source>
</evidence>
<comment type="caution">
    <text evidence="1">The sequence shown here is derived from an EMBL/GenBank/DDBJ whole genome shotgun (WGS) entry which is preliminary data.</text>
</comment>
<accession>A0A8J3N5W9</accession>
<gene>
    <name evidence="1" type="ORF">KSF_095820</name>
</gene>
<proteinExistence type="predicted"/>
<protein>
    <recommendedName>
        <fullName evidence="3">Terminase</fullName>
    </recommendedName>
</protein>
<dbReference type="AlphaFoldDB" id="A0A8J3N5W9"/>
<evidence type="ECO:0000313" key="2">
    <source>
        <dbReference type="Proteomes" id="UP000597444"/>
    </source>
</evidence>
<dbReference type="EMBL" id="BNJK01000002">
    <property type="protein sequence ID" value="GHO99534.1"/>
    <property type="molecule type" value="Genomic_DNA"/>
</dbReference>